<dbReference type="SMART" id="SM00448">
    <property type="entry name" value="REC"/>
    <property type="match status" value="1"/>
</dbReference>
<dbReference type="Proteomes" id="UP000824263">
    <property type="component" value="Unassembled WGS sequence"/>
</dbReference>
<evidence type="ECO:0000313" key="6">
    <source>
        <dbReference type="Proteomes" id="UP000824263"/>
    </source>
</evidence>
<dbReference type="Pfam" id="PF00072">
    <property type="entry name" value="Response_reg"/>
    <property type="match status" value="1"/>
</dbReference>
<dbReference type="Pfam" id="PF04397">
    <property type="entry name" value="LytTR"/>
    <property type="match status" value="1"/>
</dbReference>
<dbReference type="PANTHER" id="PTHR37299">
    <property type="entry name" value="TRANSCRIPTIONAL REGULATOR-RELATED"/>
    <property type="match status" value="1"/>
</dbReference>
<dbReference type="AlphaFoldDB" id="A0A9D1RA41"/>
<feature type="domain" description="Response regulatory" evidence="4">
    <location>
        <begin position="2"/>
        <end position="122"/>
    </location>
</feature>
<dbReference type="GO" id="GO:0000156">
    <property type="term" value="F:phosphorelay response regulator activity"/>
    <property type="evidence" value="ECO:0007669"/>
    <property type="project" value="InterPro"/>
</dbReference>
<protein>
    <recommendedName>
        <fullName evidence="1">Stage 0 sporulation protein A homolog</fullName>
    </recommendedName>
</protein>
<dbReference type="PROSITE" id="PS50110">
    <property type="entry name" value="RESPONSE_REGULATORY"/>
    <property type="match status" value="1"/>
</dbReference>
<dbReference type="SUPFAM" id="SSF52172">
    <property type="entry name" value="CheY-like"/>
    <property type="match status" value="1"/>
</dbReference>
<dbReference type="EMBL" id="DXGF01000018">
    <property type="protein sequence ID" value="HIW82867.1"/>
    <property type="molecule type" value="Genomic_DNA"/>
</dbReference>
<proteinExistence type="predicted"/>
<reference evidence="5" key="1">
    <citation type="journal article" date="2021" name="PeerJ">
        <title>Extensive microbial diversity within the chicken gut microbiome revealed by metagenomics and culture.</title>
        <authorList>
            <person name="Gilroy R."/>
            <person name="Ravi A."/>
            <person name="Getino M."/>
            <person name="Pursley I."/>
            <person name="Horton D.L."/>
            <person name="Alikhan N.F."/>
            <person name="Baker D."/>
            <person name="Gharbi K."/>
            <person name="Hall N."/>
            <person name="Watson M."/>
            <person name="Adriaenssens E.M."/>
            <person name="Foster-Nyarko E."/>
            <person name="Jarju S."/>
            <person name="Secka A."/>
            <person name="Antonio M."/>
            <person name="Oren A."/>
            <person name="Chaudhuri R.R."/>
            <person name="La Ragione R."/>
            <person name="Hildebrand F."/>
            <person name="Pallen M.J."/>
        </authorList>
    </citation>
    <scope>NUCLEOTIDE SEQUENCE</scope>
    <source>
        <strain evidence="5">ChiSxjej1B13-11762</strain>
    </source>
</reference>
<evidence type="ECO:0000256" key="1">
    <source>
        <dbReference type="ARBA" id="ARBA00018672"/>
    </source>
</evidence>
<dbReference type="InterPro" id="IPR046947">
    <property type="entry name" value="LytR-like"/>
</dbReference>
<evidence type="ECO:0000313" key="5">
    <source>
        <dbReference type="EMBL" id="HIW82867.1"/>
    </source>
</evidence>
<dbReference type="SMART" id="SM00850">
    <property type="entry name" value="LytTR"/>
    <property type="match status" value="1"/>
</dbReference>
<reference evidence="5" key="2">
    <citation type="submission" date="2021-04" db="EMBL/GenBank/DDBJ databases">
        <authorList>
            <person name="Gilroy R."/>
        </authorList>
    </citation>
    <scope>NUCLEOTIDE SEQUENCE</scope>
    <source>
        <strain evidence="5">ChiSxjej1B13-11762</strain>
    </source>
</reference>
<dbReference type="InterPro" id="IPR011006">
    <property type="entry name" value="CheY-like_superfamily"/>
</dbReference>
<gene>
    <name evidence="5" type="ORF">H9873_00875</name>
</gene>
<dbReference type="Gene3D" id="2.40.50.1020">
    <property type="entry name" value="LytTr DNA-binding domain"/>
    <property type="match status" value="1"/>
</dbReference>
<organism evidence="5 6">
    <name type="scientific">Candidatus Dorea gallistercoris</name>
    <dbReference type="NCBI Taxonomy" id="2838542"/>
    <lineage>
        <taxon>Bacteria</taxon>
        <taxon>Bacillati</taxon>
        <taxon>Bacillota</taxon>
        <taxon>Clostridia</taxon>
        <taxon>Lachnospirales</taxon>
        <taxon>Lachnospiraceae</taxon>
        <taxon>Dorea</taxon>
    </lineage>
</organism>
<feature type="modified residue" description="4-aspartylphosphate" evidence="3">
    <location>
        <position position="59"/>
    </location>
</feature>
<comment type="function">
    <text evidence="2">May play the central regulatory role in sporulation. It may be an element of the effector pathway responsible for the activation of sporulation genes in response to nutritional stress. Spo0A may act in concert with spo0H (a sigma factor) to control the expression of some genes that are critical to the sporulation process.</text>
</comment>
<dbReference type="GO" id="GO:0003677">
    <property type="term" value="F:DNA binding"/>
    <property type="evidence" value="ECO:0007669"/>
    <property type="project" value="UniProtKB-KW"/>
</dbReference>
<dbReference type="PANTHER" id="PTHR37299:SF1">
    <property type="entry name" value="STAGE 0 SPORULATION PROTEIN A HOMOLOG"/>
    <property type="match status" value="1"/>
</dbReference>
<keyword evidence="5" id="KW-0238">DNA-binding</keyword>
<keyword evidence="3" id="KW-0597">Phosphoprotein</keyword>
<dbReference type="InterPro" id="IPR001789">
    <property type="entry name" value="Sig_transdc_resp-reg_receiver"/>
</dbReference>
<sequence>MNIAVCDDESQQLQQAVELMQAYLHSHPALSGQIHTFESGQELLSKVENSGGFDLYILDIIMPELNGIQTGIRLRELGAEGEIIYLTTSTDYAVDSYTVQAFFYLLKPVEQEQFSSVLDAVLEKMERPRRKAVVVSTKEGPRRLLLDQILYVERAGRRLRYYCIDGTVDSVSLRVPFHKAVESLLGDSRFCQCGSSFAFNFQHIMGVNAHMVLLDNGKTVAIPRTSAAAFKTAWGRFWLEEEDG</sequence>
<evidence type="ECO:0000259" key="4">
    <source>
        <dbReference type="PROSITE" id="PS50110"/>
    </source>
</evidence>
<dbReference type="Gene3D" id="3.40.50.2300">
    <property type="match status" value="1"/>
</dbReference>
<comment type="caution">
    <text evidence="5">The sequence shown here is derived from an EMBL/GenBank/DDBJ whole genome shotgun (WGS) entry which is preliminary data.</text>
</comment>
<dbReference type="InterPro" id="IPR007492">
    <property type="entry name" value="LytTR_DNA-bd_dom"/>
</dbReference>
<accession>A0A9D1RA41</accession>
<name>A0A9D1RA41_9FIRM</name>
<evidence type="ECO:0000256" key="2">
    <source>
        <dbReference type="ARBA" id="ARBA00024867"/>
    </source>
</evidence>
<evidence type="ECO:0000256" key="3">
    <source>
        <dbReference type="PROSITE-ProRule" id="PRU00169"/>
    </source>
</evidence>